<dbReference type="Pfam" id="PF00330">
    <property type="entry name" value="Aconitase"/>
    <property type="match status" value="1"/>
</dbReference>
<comment type="catalytic activity">
    <reaction evidence="10">
        <text>citrate = D-threo-isocitrate</text>
        <dbReference type="Rhea" id="RHEA:10336"/>
        <dbReference type="ChEBI" id="CHEBI:15562"/>
        <dbReference type="ChEBI" id="CHEBI:16947"/>
        <dbReference type="EC" id="4.2.1.3"/>
    </reaction>
</comment>
<dbReference type="Gene3D" id="3.30.499.10">
    <property type="entry name" value="Aconitase, domain 3"/>
    <property type="match status" value="2"/>
</dbReference>
<dbReference type="GO" id="GO:0003994">
    <property type="term" value="F:aconitate hydratase activity"/>
    <property type="evidence" value="ECO:0007669"/>
    <property type="project" value="UniProtKB-EC"/>
</dbReference>
<dbReference type="SUPFAM" id="SSF52016">
    <property type="entry name" value="LeuD/IlvD-like"/>
    <property type="match status" value="1"/>
</dbReference>
<dbReference type="GO" id="GO:0051539">
    <property type="term" value="F:4 iron, 4 sulfur cluster binding"/>
    <property type="evidence" value="ECO:0007669"/>
    <property type="project" value="UniProtKB-KW"/>
</dbReference>
<dbReference type="NCBIfam" id="NF006757">
    <property type="entry name" value="PRK09277.1"/>
    <property type="match status" value="1"/>
</dbReference>
<comment type="pathway">
    <text evidence="2">Organic acid metabolism; propanoate degradation.</text>
</comment>
<dbReference type="InterPro" id="IPR015931">
    <property type="entry name" value="Acnase/IPM_dHydase_lsu_aba_1/3"/>
</dbReference>
<evidence type="ECO:0000313" key="13">
    <source>
        <dbReference type="EMBL" id="NDW14025.1"/>
    </source>
</evidence>
<dbReference type="NCBIfam" id="TIGR02333">
    <property type="entry name" value="2met_isocit_dHY"/>
    <property type="match status" value="1"/>
</dbReference>
<dbReference type="PRINTS" id="PR00415">
    <property type="entry name" value="ACONITASE"/>
</dbReference>
<dbReference type="EC" id="4.2.1.3" evidence="4"/>
<evidence type="ECO:0000313" key="14">
    <source>
        <dbReference type="Proteomes" id="UP000471381"/>
    </source>
</evidence>
<evidence type="ECO:0000256" key="4">
    <source>
        <dbReference type="ARBA" id="ARBA00012926"/>
    </source>
</evidence>
<protein>
    <recommendedName>
        <fullName evidence="4">aconitate hydratase</fullName>
        <ecNumber evidence="4">4.2.1.3</ecNumber>
    </recommendedName>
</protein>
<dbReference type="InterPro" id="IPR000573">
    <property type="entry name" value="AconitaseA/IPMdHydase_ssu_swvl"/>
</dbReference>
<evidence type="ECO:0000256" key="10">
    <source>
        <dbReference type="ARBA" id="ARBA00023501"/>
    </source>
</evidence>
<dbReference type="Gene3D" id="6.10.190.10">
    <property type="match status" value="1"/>
</dbReference>
<dbReference type="NCBIfam" id="NF009520">
    <property type="entry name" value="PRK12881.1"/>
    <property type="match status" value="1"/>
</dbReference>
<evidence type="ECO:0000256" key="6">
    <source>
        <dbReference type="ARBA" id="ARBA00022723"/>
    </source>
</evidence>
<dbReference type="FunFam" id="3.20.19.10:FF:000006">
    <property type="entry name" value="Aconitate hydratase 1"/>
    <property type="match status" value="1"/>
</dbReference>
<keyword evidence="8" id="KW-0411">Iron-sulfur</keyword>
<evidence type="ECO:0000256" key="1">
    <source>
        <dbReference type="ARBA" id="ARBA00001966"/>
    </source>
</evidence>
<sequence>MNIDYRKPLPNAGIDYFDTREAVNTIEPGAYEKLPYSSRVFAENLVRRCAPEQLNKALEQLIYRKRDLDFPWFPARVVCHDILGQTALVDLAGLRDAIAAKGGDPAKVNPVVPTQLIVDHSLAVEHAGFEEDAFEKNRAIEDRRNDDRFHFINWTKTAFKNVDVIPPGNGIMHQINLERMSPVIESRDGVAFPDTLVGTDSHTPHVDALGVIAIGVGGLEAESVMLGRASYMRLPDIVGVELTGKPQPGITATDIVLALTEFLRKQRVVSAFLEFYGEGASHLTLGDRATISNMTPEYGATAAMFYIDQQTIDYLRLTGREEDQIALVENYAKHTGLWADDLKTAEYERVLTFDLSSVGRNMAGPSNPHARLATSDLGSRGIAAKWEQEDDKMPDGAVIIAAITSCTNTSNPRNVIAAGLIARNANERGLTRKPWVKSSLAPGSKAVKLYLEEANLMSELEALGFGVVAFACTTCNGMSGALDPKIQQEIIDRDLYATAVLSGNRNFDGRIHPYAKQAFLASPPLVVAYAIAGTVRFDIEKDVLGIDNDGNPVTLKDIWPSDEEIDAIVAKSVKPEHFRKVYEPMFDLSVDYGSHIDPLYEWREQSTYIRRPPYWEGAMDAERTMTGMRPLAILGDNITTDHLSPSNAIMADSAAGEYLTKMGLPEEDFNSYATHRGDHLTAQRATLANPKVYNEMVQENGEAKQGSLARVEPEGKVVRMWEAIETYMTRRQPLIIVAGADYGQGSSRDWAAKGVRLAGVEVIAAEGFERIHRTNLIGMGVLPLEFKPGTTRKTLELDGTETYDVKGEPSPGATLTLVINRTNGEKLDVPVTCRLDTMEEVSIYSAGGVLQRFAKDFLEAEVG</sequence>
<evidence type="ECO:0000259" key="11">
    <source>
        <dbReference type="Pfam" id="PF00330"/>
    </source>
</evidence>
<keyword evidence="7" id="KW-0408">Iron</keyword>
<dbReference type="Pfam" id="PF00694">
    <property type="entry name" value="Aconitase_C"/>
    <property type="match status" value="1"/>
</dbReference>
<proteinExistence type="inferred from homology"/>
<dbReference type="Gene3D" id="3.20.19.10">
    <property type="entry name" value="Aconitase, domain 4"/>
    <property type="match status" value="1"/>
</dbReference>
<evidence type="ECO:0000256" key="7">
    <source>
        <dbReference type="ARBA" id="ARBA00023004"/>
    </source>
</evidence>
<dbReference type="RefSeq" id="WP_163104432.1">
    <property type="nucleotide sequence ID" value="NZ_JAAAWO010000001.1"/>
</dbReference>
<name>A0A6N9TD67_9ALTE</name>
<comment type="caution">
    <text evidence="13">The sequence shown here is derived from an EMBL/GenBank/DDBJ whole genome shotgun (WGS) entry which is preliminary data.</text>
</comment>
<comment type="cofactor">
    <cofactor evidence="1">
        <name>[4Fe-4S] cluster</name>
        <dbReference type="ChEBI" id="CHEBI:49883"/>
    </cofactor>
</comment>
<reference evidence="13 14" key="1">
    <citation type="submission" date="2020-01" db="EMBL/GenBank/DDBJ databases">
        <title>Genomes of bacteria type strains.</title>
        <authorList>
            <person name="Chen J."/>
            <person name="Zhu S."/>
            <person name="Yang J."/>
        </authorList>
    </citation>
    <scope>NUCLEOTIDE SEQUENCE [LARGE SCALE GENOMIC DNA]</scope>
    <source>
        <strain evidence="13 14">LMG 24078</strain>
    </source>
</reference>
<keyword evidence="5" id="KW-0004">4Fe-4S</keyword>
<dbReference type="GO" id="GO:0019679">
    <property type="term" value="P:propionate metabolic process, methylcitrate cycle"/>
    <property type="evidence" value="ECO:0007669"/>
    <property type="project" value="InterPro"/>
</dbReference>
<evidence type="ECO:0000256" key="8">
    <source>
        <dbReference type="ARBA" id="ARBA00023014"/>
    </source>
</evidence>
<dbReference type="Proteomes" id="UP000471381">
    <property type="component" value="Unassembled WGS sequence"/>
</dbReference>
<dbReference type="InterPro" id="IPR001030">
    <property type="entry name" value="Acoase/IPM_deHydtase_lsu_aba"/>
</dbReference>
<feature type="domain" description="Aconitase/3-isopropylmalate dehydratase large subunit alpha/beta/alpha" evidence="11">
    <location>
        <begin position="66"/>
        <end position="533"/>
    </location>
</feature>
<comment type="similarity">
    <text evidence="3">Belongs to the aconitase/IPM isomerase family.</text>
</comment>
<dbReference type="SUPFAM" id="SSF53732">
    <property type="entry name" value="Aconitase iron-sulfur domain"/>
    <property type="match status" value="1"/>
</dbReference>
<evidence type="ECO:0000256" key="3">
    <source>
        <dbReference type="ARBA" id="ARBA00007185"/>
    </source>
</evidence>
<dbReference type="InterPro" id="IPR015928">
    <property type="entry name" value="Aconitase/3IPM_dehydase_swvl"/>
</dbReference>
<dbReference type="FunFam" id="3.30.499.10:FF:000014">
    <property type="entry name" value="Aconitate hydratase 1"/>
    <property type="match status" value="1"/>
</dbReference>
<organism evidence="13 14">
    <name type="scientific">Alteromonas genovensis</name>
    <dbReference type="NCBI Taxonomy" id="471225"/>
    <lineage>
        <taxon>Bacteria</taxon>
        <taxon>Pseudomonadati</taxon>
        <taxon>Pseudomonadota</taxon>
        <taxon>Gammaproteobacteria</taxon>
        <taxon>Alteromonadales</taxon>
        <taxon>Alteromonadaceae</taxon>
        <taxon>Alteromonas/Salinimonas group</taxon>
        <taxon>Alteromonas</taxon>
    </lineage>
</organism>
<dbReference type="PANTHER" id="PTHR11670">
    <property type="entry name" value="ACONITASE/IRON-RESPONSIVE ELEMENT FAMILY MEMBER"/>
    <property type="match status" value="1"/>
</dbReference>
<keyword evidence="6" id="KW-0479">Metal-binding</keyword>
<keyword evidence="14" id="KW-1185">Reference proteome</keyword>
<feature type="domain" description="Aconitase A/isopropylmalate dehydratase small subunit swivel" evidence="12">
    <location>
        <begin position="657"/>
        <end position="788"/>
    </location>
</feature>
<dbReference type="InterPro" id="IPR036008">
    <property type="entry name" value="Aconitase_4Fe-4S_dom"/>
</dbReference>
<evidence type="ECO:0000259" key="12">
    <source>
        <dbReference type="Pfam" id="PF00694"/>
    </source>
</evidence>
<accession>A0A6N9TD67</accession>
<dbReference type="InterPro" id="IPR012708">
    <property type="entry name" value="2Me_IsoCit_deHydtase_FeS-dep"/>
</dbReference>
<evidence type="ECO:0000256" key="9">
    <source>
        <dbReference type="ARBA" id="ARBA00023239"/>
    </source>
</evidence>
<evidence type="ECO:0000256" key="2">
    <source>
        <dbReference type="ARBA" id="ARBA00005026"/>
    </source>
</evidence>
<dbReference type="AlphaFoldDB" id="A0A6N9TD67"/>
<dbReference type="InterPro" id="IPR006249">
    <property type="entry name" value="Aconitase/IRP2"/>
</dbReference>
<dbReference type="EMBL" id="JAAAWO010000001">
    <property type="protein sequence ID" value="NDW14025.1"/>
    <property type="molecule type" value="Genomic_DNA"/>
</dbReference>
<dbReference type="GO" id="GO:0046872">
    <property type="term" value="F:metal ion binding"/>
    <property type="evidence" value="ECO:0007669"/>
    <property type="project" value="UniProtKB-KW"/>
</dbReference>
<gene>
    <name evidence="13" type="primary">acnD</name>
    <name evidence="13" type="ORF">GTQ48_00570</name>
</gene>
<keyword evidence="9 13" id="KW-0456">Lyase</keyword>
<evidence type="ECO:0000256" key="5">
    <source>
        <dbReference type="ARBA" id="ARBA00022485"/>
    </source>
</evidence>